<dbReference type="CDD" id="cd00207">
    <property type="entry name" value="fer2"/>
    <property type="match status" value="1"/>
</dbReference>
<keyword evidence="4" id="KW-1185">Reference proteome</keyword>
<dbReference type="InterPro" id="IPR005303">
    <property type="entry name" value="MOCOS_middle"/>
</dbReference>
<dbReference type="Pfam" id="PF03476">
    <property type="entry name" value="MOSC_N"/>
    <property type="match status" value="1"/>
</dbReference>
<evidence type="ECO:0000259" key="2">
    <source>
        <dbReference type="PROSITE" id="PS51340"/>
    </source>
</evidence>
<evidence type="ECO:0000313" key="4">
    <source>
        <dbReference type="Proteomes" id="UP001231859"/>
    </source>
</evidence>
<dbReference type="InterPro" id="IPR012675">
    <property type="entry name" value="Beta-grasp_dom_sf"/>
</dbReference>
<name>A0ABY8P2X8_9GAMM</name>
<dbReference type="EMBL" id="CP123759">
    <property type="protein sequence ID" value="WGO82729.1"/>
    <property type="molecule type" value="Genomic_DNA"/>
</dbReference>
<organism evidence="3 4">
    <name type="scientific">Arsenophonus apicola</name>
    <dbReference type="NCBI Taxonomy" id="2879119"/>
    <lineage>
        <taxon>Bacteria</taxon>
        <taxon>Pseudomonadati</taxon>
        <taxon>Pseudomonadota</taxon>
        <taxon>Gammaproteobacteria</taxon>
        <taxon>Enterobacterales</taxon>
        <taxon>Morganellaceae</taxon>
        <taxon>Arsenophonus</taxon>
    </lineage>
</organism>
<dbReference type="SUPFAM" id="SSF50800">
    <property type="entry name" value="PK beta-barrel domain-like"/>
    <property type="match status" value="1"/>
</dbReference>
<protein>
    <submittedName>
        <fullName evidence="3">YcbX family protein</fullName>
    </submittedName>
</protein>
<proteinExistence type="predicted"/>
<feature type="domain" description="2Fe-2S ferredoxin-type" evidence="1">
    <location>
        <begin position="288"/>
        <end position="370"/>
    </location>
</feature>
<dbReference type="RefSeq" id="WP_280937427.1">
    <property type="nucleotide sequence ID" value="NZ_CP123759.1"/>
</dbReference>
<sequence>MIRLSRLYIHPVKSMKGIRLPQAYAENSGLVFDRNFMVTNDQGGFITARQYPQMLLFKPIILDNGIQIQAPDNQTATILYKDFINDPLPTEVWGNHFTSLAAPAKINQWLSQYFSFTVQLRWLGDIPSRRIKRFPTIPLSFADGYPYLLINQASFKAVQQLCPAKINIEQFRGNLIIIGAEAFAEDSWQTIQIGEVIFELVKPCSRCILTTVNIDNGAQHPTGEPLTTLQNFRTDENGEIDFGQNAIAKNSGLLRPGDVVKILTKKQPKQYKSVRSTKPQIINPEKETTVLINVNGTEYLANNQMVILEQLEKHGLKIPYSCRAGICGCCKMKLIAGEVIPLTKTAIKDDGVILSCSCIPKTNIKLLLLN</sequence>
<dbReference type="SUPFAM" id="SSF141673">
    <property type="entry name" value="MOSC N-terminal domain-like"/>
    <property type="match status" value="1"/>
</dbReference>
<dbReference type="PROSITE" id="PS51085">
    <property type="entry name" value="2FE2S_FER_2"/>
    <property type="match status" value="1"/>
</dbReference>
<evidence type="ECO:0000313" key="3">
    <source>
        <dbReference type="EMBL" id="WGO82729.1"/>
    </source>
</evidence>
<dbReference type="InterPro" id="IPR005302">
    <property type="entry name" value="MoCF_Sase_C"/>
</dbReference>
<dbReference type="InterPro" id="IPR011037">
    <property type="entry name" value="Pyrv_Knase-like_insert_dom_sf"/>
</dbReference>
<dbReference type="Pfam" id="PF03473">
    <property type="entry name" value="MOSC"/>
    <property type="match status" value="1"/>
</dbReference>
<dbReference type="SUPFAM" id="SSF54292">
    <property type="entry name" value="2Fe-2S ferredoxin-like"/>
    <property type="match status" value="1"/>
</dbReference>
<dbReference type="Gene3D" id="3.10.20.30">
    <property type="match status" value="1"/>
</dbReference>
<dbReference type="InterPro" id="IPR001041">
    <property type="entry name" value="2Fe-2S_ferredoxin-type"/>
</dbReference>
<dbReference type="InterPro" id="IPR036010">
    <property type="entry name" value="2Fe-2S_ferredoxin-like_sf"/>
</dbReference>
<accession>A0ABY8P2X8</accession>
<dbReference type="PROSITE" id="PS51340">
    <property type="entry name" value="MOSC"/>
    <property type="match status" value="1"/>
</dbReference>
<evidence type="ECO:0000259" key="1">
    <source>
        <dbReference type="PROSITE" id="PS51085"/>
    </source>
</evidence>
<dbReference type="Pfam" id="PF00111">
    <property type="entry name" value="Fer2"/>
    <property type="match status" value="1"/>
</dbReference>
<dbReference type="PANTHER" id="PTHR14237:SF19">
    <property type="entry name" value="MITOCHONDRIAL AMIDOXIME REDUCING COMPONENT 1"/>
    <property type="match status" value="1"/>
</dbReference>
<feature type="domain" description="MOSC" evidence="2">
    <location>
        <begin position="108"/>
        <end position="263"/>
    </location>
</feature>
<reference evidence="3 4" key="1">
    <citation type="submission" date="2023-04" db="EMBL/GenBank/DDBJ databases">
        <title>Genome dynamics across the evolutionary transition to endosymbiosis.</title>
        <authorList>
            <person name="Siozios S."/>
            <person name="Nadal-Jimenez P."/>
            <person name="Azagi T."/>
            <person name="Sprong H."/>
            <person name="Frost C.L."/>
            <person name="Parratt S.R."/>
            <person name="Taylor G."/>
            <person name="Brettell L."/>
            <person name="Lew K.C."/>
            <person name="Croft L."/>
            <person name="King K.C."/>
            <person name="Brockhurst M.A."/>
            <person name="Hypsa V."/>
            <person name="Novakova E."/>
            <person name="Darby A.C."/>
            <person name="Hurst G.D.D."/>
        </authorList>
    </citation>
    <scope>NUCLEOTIDE SEQUENCE [LARGE SCALE GENOMIC DNA]</scope>
    <source>
        <strain evidence="4">aApi_AU</strain>
    </source>
</reference>
<dbReference type="PANTHER" id="PTHR14237">
    <property type="entry name" value="MOLYBDOPTERIN COFACTOR SULFURASE MOSC"/>
    <property type="match status" value="1"/>
</dbReference>
<gene>
    <name evidence="3" type="ORF">QG404_10135</name>
</gene>
<dbReference type="Proteomes" id="UP001231859">
    <property type="component" value="Chromosome"/>
</dbReference>